<gene>
    <name evidence="7" type="ORF">FHS83_001975</name>
</gene>
<dbReference type="InterPro" id="IPR024727">
    <property type="entry name" value="NAD_Glu_DH_N_ACT1"/>
</dbReference>
<sequence>MARAASPTNQAFLSRCLEHAGDNDALKRFLEALTRNAASEDLERFQPEELVALAKQVLAKTEPREKESLVALIDPAEKDPVYKTKETVLVAINDDAPFLFDSLMAGVASQGHSVRAVFHPIMTIAGKPTSIIIIVLDLIVGVEYRDALIASAEQIFTQVRLAVRDWHPMQDRLADALDELKSAPSRAPAQEVSEAIAFLEWLADNHFTFLGCRDYRYDENGHAALAPIDGSGLGVLSDRSARVVRYTADDFTISASLKQFLLEPSPLIITKSNMKSLVHRRVAMDYIGVKRFDSEGRFIGERRFVGLFTAGAYNLTPRDIPLLRFKTESVMTRAGFPPGSHDGKSLAHIIDSFPRDELFQISQDELYTTARGMLRLNERPKLKLFLRFDRFERFAAAIVFVPRERYDGMVHEKLQAILARALGGEPMASEPSLSGSVLARIVYAISLDNGVPQNLDIAAIEEKMSLAVRTWEDGYLEELRARYGDIEGHQRFAGTISGISLRYRDAFGPEEGAEDIATLENLAKSGRKPAIEARVSQKKDESKQRLRIKLFGLGPALPLSVSLPVFENFGLNVIAEDAYPHYFEAGEAFMLDFVMERADQAVADVPAIKPLLEAAFHAVAAGQAESDGFNRLIIAAGLAWRDITILRAAAKFLRQAAIPFSQDYMEHALCRNPDIARMLVGLFHARLSPEHADAEIEKAFHDKIEAALHDVQSLDDDRILRRLFNVIANVLRTNFYQRGADGRPKPYLSIKLASSKLDELPQPRPLVEIFVYSPQVEGVHLRFGKVARGGLRWSDRKEDFRTEVLGLVKAQQVKNACIVPVGSKGGFYPKQMPPNPNREETMSTGIAAYKTFIHALLDVTDNLNPDGSVVPPELVVRRDEDDPYLVVAADKGTATFSDIANGIAEERGFWLGDAFASGGSHGYDHKKMGITARGAWEAVKRHFRELGRDVQSEPFTAVGVGDMSGDVFGNGALLSKCMRLVAAFDHRHIFIDPNPDAAKAWAERKRLFDLPRSSWADYDTTLISQGGGVFARTLKEVPLSPEMKVITGLSKDTATPNEVIKALLKAEVDLLWLGGIGTYVKAATQTHSEAGDRANDAIRINGQELRVKVVGEGANLGFTQLGRIEYAHRGGRINTDAIDNSAGVDTSDHEVNLKILLGGPLRRGEITAEQRDVLLAEMTDEVARLVLKDNYDQTLALTVAEARGARDIDAYGRYMRDLEKRGRLDRAVEFLPDDAELRRRAQAGKGLTRPEIAVLLAYAKLDLKAELIASDLPDDPYFARALPAYFPPEVAERFKDELSRHRLKREIITDVIANRVVNLAGPLFVARMKEMSGTPDARVVRAFAVADGAFGLTVLKQRIDALDRKMDTKLQTSMYVAITELLRRLGLWFITNLAPSADLAEAVTLYRGAAENLRGTFSTLVSPYEAEDTQARIAELEAGGAPHDVAEDAAVLSIIAGLPEIAVLANAQGLDLDLVAGAYFAIGKTVGLDKLRGKASRLTGGEHWDRLAIRRIVDDLFAGQRALAAAALKGMTEGKGRAAGVEAVARWAETHSEALARATSFLAALDSAGEATVARLTLAGSQIHELAAR</sequence>
<dbReference type="EMBL" id="JAASRM010000001">
    <property type="protein sequence ID" value="NIK88657.1"/>
    <property type="molecule type" value="Genomic_DNA"/>
</dbReference>
<dbReference type="Pfam" id="PF21074">
    <property type="entry name" value="GDH_C"/>
    <property type="match status" value="1"/>
</dbReference>
<dbReference type="RefSeq" id="WP_167082812.1">
    <property type="nucleotide sequence ID" value="NZ_BAAADC010000001.1"/>
</dbReference>
<proteinExistence type="predicted"/>
<dbReference type="InterPro" id="IPR046346">
    <property type="entry name" value="Aminoacid_DH-like_N_sf"/>
</dbReference>
<evidence type="ECO:0000259" key="5">
    <source>
        <dbReference type="Pfam" id="PF21076"/>
    </source>
</evidence>
<dbReference type="SUPFAM" id="SSF51735">
    <property type="entry name" value="NAD(P)-binding Rossmann-fold domains"/>
    <property type="match status" value="1"/>
</dbReference>
<dbReference type="Pfam" id="PF21078">
    <property type="entry name" value="GDH_HM3"/>
    <property type="match status" value="1"/>
</dbReference>
<keyword evidence="1 7" id="KW-0560">Oxidoreductase</keyword>
<evidence type="ECO:0000259" key="3">
    <source>
        <dbReference type="Pfam" id="PF21074"/>
    </source>
</evidence>
<dbReference type="EC" id="1.4.1.2" evidence="7"/>
<dbReference type="PANTHER" id="PTHR43403:SF1">
    <property type="entry name" value="NAD-SPECIFIC GLUTAMATE DEHYDROGENASE"/>
    <property type="match status" value="1"/>
</dbReference>
<dbReference type="Pfam" id="PF05088">
    <property type="entry name" value="Bac_GDH_CD"/>
    <property type="match status" value="1"/>
</dbReference>
<dbReference type="PIRSF" id="PIRSF036761">
    <property type="entry name" value="GDH_Mll4104"/>
    <property type="match status" value="1"/>
</dbReference>
<dbReference type="PANTHER" id="PTHR43403">
    <property type="entry name" value="NAD-SPECIFIC GLUTAMATE DEHYDROGENASE"/>
    <property type="match status" value="1"/>
</dbReference>
<accession>A0A846N0F5</accession>
<dbReference type="SUPFAM" id="SSF53223">
    <property type="entry name" value="Aminoacid dehydrogenase-like, N-terminal domain"/>
    <property type="match status" value="1"/>
</dbReference>
<feature type="domain" description="NAD-specific glutamate dehydrogenase C-terminal" evidence="3">
    <location>
        <begin position="1244"/>
        <end position="1584"/>
    </location>
</feature>
<dbReference type="InterPro" id="IPR049056">
    <property type="entry name" value="NAD_Glu_DH_HM3"/>
</dbReference>
<dbReference type="Gene3D" id="3.40.50.720">
    <property type="entry name" value="NAD(P)-binding Rossmann-like Domain"/>
    <property type="match status" value="1"/>
</dbReference>
<organism evidence="7 8">
    <name type="scientific">Rhizomicrobium palustre</name>
    <dbReference type="NCBI Taxonomy" id="189966"/>
    <lineage>
        <taxon>Bacteria</taxon>
        <taxon>Pseudomonadati</taxon>
        <taxon>Pseudomonadota</taxon>
        <taxon>Alphaproteobacteria</taxon>
        <taxon>Micropepsales</taxon>
        <taxon>Micropepsaceae</taxon>
        <taxon>Rhizomicrobium</taxon>
    </lineage>
</organism>
<evidence type="ECO:0000256" key="1">
    <source>
        <dbReference type="ARBA" id="ARBA00023002"/>
    </source>
</evidence>
<comment type="caution">
    <text evidence="7">The sequence shown here is derived from an EMBL/GenBank/DDBJ whole genome shotgun (WGS) entry which is preliminary data.</text>
</comment>
<dbReference type="InterPro" id="IPR007780">
    <property type="entry name" value="NAD_Glu_DH_bac"/>
</dbReference>
<dbReference type="Proteomes" id="UP000570514">
    <property type="component" value="Unassembled WGS sequence"/>
</dbReference>
<protein>
    <submittedName>
        <fullName evidence="7">Glutamate dehydrogenase</fullName>
        <ecNumber evidence="7">1.4.1.2</ecNumber>
    </submittedName>
</protein>
<evidence type="ECO:0000313" key="8">
    <source>
        <dbReference type="Proteomes" id="UP000570514"/>
    </source>
</evidence>
<dbReference type="Pfam" id="PF21073">
    <property type="entry name" value="GDH_HM1"/>
    <property type="match status" value="1"/>
</dbReference>
<dbReference type="InterPro" id="IPR036291">
    <property type="entry name" value="NAD(P)-bd_dom_sf"/>
</dbReference>
<feature type="domain" description="NAD-glutamate dehydrogenase N-terminal ACT1" evidence="4">
    <location>
        <begin position="29"/>
        <end position="124"/>
    </location>
</feature>
<dbReference type="GO" id="GO:0006538">
    <property type="term" value="P:L-glutamate catabolic process"/>
    <property type="evidence" value="ECO:0007669"/>
    <property type="project" value="InterPro"/>
</dbReference>
<evidence type="ECO:0000313" key="7">
    <source>
        <dbReference type="EMBL" id="NIK88657.1"/>
    </source>
</evidence>
<dbReference type="InterPro" id="IPR049064">
    <property type="entry name" value="NAD_Glu_DH_ACT3"/>
</dbReference>
<dbReference type="Pfam" id="PF21076">
    <property type="entry name" value="GDH_ACT2"/>
    <property type="match status" value="1"/>
</dbReference>
<dbReference type="GO" id="GO:0004069">
    <property type="term" value="F:L-aspartate:2-oxoglutarate aminotransferase activity"/>
    <property type="evidence" value="ECO:0007669"/>
    <property type="project" value="InterPro"/>
</dbReference>
<dbReference type="Pfam" id="PF21077">
    <property type="entry name" value="GDH_ACT3"/>
    <property type="match status" value="1"/>
</dbReference>
<dbReference type="InterPro" id="IPR049059">
    <property type="entry name" value="NAD_Glu_DH_HM1"/>
</dbReference>
<feature type="domain" description="NAD-glutamate dehydrogenase ACT2" evidence="5">
    <location>
        <begin position="383"/>
        <end position="472"/>
    </location>
</feature>
<dbReference type="InterPro" id="IPR028971">
    <property type="entry name" value="NAD-GDH_cat"/>
</dbReference>
<feature type="domain" description="NAD-glutamate dehydrogenase ACT3" evidence="6">
    <location>
        <begin position="533"/>
        <end position="603"/>
    </location>
</feature>
<evidence type="ECO:0000259" key="2">
    <source>
        <dbReference type="Pfam" id="PF05088"/>
    </source>
</evidence>
<dbReference type="Pfam" id="PF21075">
    <property type="entry name" value="GDH_ACT1"/>
    <property type="match status" value="1"/>
</dbReference>
<evidence type="ECO:0000259" key="6">
    <source>
        <dbReference type="Pfam" id="PF21077"/>
    </source>
</evidence>
<evidence type="ECO:0000259" key="4">
    <source>
        <dbReference type="Pfam" id="PF21075"/>
    </source>
</evidence>
<reference evidence="7 8" key="1">
    <citation type="submission" date="2020-03" db="EMBL/GenBank/DDBJ databases">
        <title>Genomic Encyclopedia of Type Strains, Phase IV (KMG-IV): sequencing the most valuable type-strain genomes for metagenomic binning, comparative biology and taxonomic classification.</title>
        <authorList>
            <person name="Goeker M."/>
        </authorList>
    </citation>
    <scope>NUCLEOTIDE SEQUENCE [LARGE SCALE GENOMIC DNA]</scope>
    <source>
        <strain evidence="7 8">DSM 19867</strain>
    </source>
</reference>
<dbReference type="InterPro" id="IPR048381">
    <property type="entry name" value="GDH_C"/>
</dbReference>
<keyword evidence="8" id="KW-1185">Reference proteome</keyword>
<dbReference type="InterPro" id="IPR049062">
    <property type="entry name" value="NAD_Glu_DH_ACT2"/>
</dbReference>
<feature type="domain" description="NAD-glutamate dehydrogenase catalytic" evidence="2">
    <location>
        <begin position="703"/>
        <end position="1199"/>
    </location>
</feature>
<name>A0A846N0F5_9PROT</name>
<dbReference type="GO" id="GO:0004352">
    <property type="term" value="F:glutamate dehydrogenase (NAD+) activity"/>
    <property type="evidence" value="ECO:0007669"/>
    <property type="project" value="UniProtKB-EC"/>
</dbReference>